<evidence type="ECO:0000313" key="2">
    <source>
        <dbReference type="EMBL" id="GAA2416173.1"/>
    </source>
</evidence>
<keyword evidence="1" id="KW-0472">Membrane</keyword>
<evidence type="ECO:0000313" key="3">
    <source>
        <dbReference type="Proteomes" id="UP001499986"/>
    </source>
</evidence>
<evidence type="ECO:0000256" key="1">
    <source>
        <dbReference type="SAM" id="Phobius"/>
    </source>
</evidence>
<reference evidence="3" key="1">
    <citation type="journal article" date="2019" name="Int. J. Syst. Evol. Microbiol.">
        <title>The Global Catalogue of Microorganisms (GCM) 10K type strain sequencing project: providing services to taxonomists for standard genome sequencing and annotation.</title>
        <authorList>
            <consortium name="The Broad Institute Genomics Platform"/>
            <consortium name="The Broad Institute Genome Sequencing Center for Infectious Disease"/>
            <person name="Wu L."/>
            <person name="Ma J."/>
        </authorList>
    </citation>
    <scope>NUCLEOTIDE SEQUENCE [LARGE SCALE GENOMIC DNA]</scope>
    <source>
        <strain evidence="3">JCM 4358</strain>
    </source>
</reference>
<keyword evidence="1" id="KW-1133">Transmembrane helix</keyword>
<name>A0ABP5VZW8_9ACTN</name>
<evidence type="ECO:0008006" key="4">
    <source>
        <dbReference type="Google" id="ProtNLM"/>
    </source>
</evidence>
<dbReference type="EMBL" id="BAAASE010000009">
    <property type="protein sequence ID" value="GAA2416173.1"/>
    <property type="molecule type" value="Genomic_DNA"/>
</dbReference>
<sequence>MESAYRGTCVGMAPENDHAESVRALRQLRRMRTFYAGGSVLWGAVAASAGWDEPGSRQMWVSVVLLVVFAALLSMTSLWLWRQQAARSGEPVHHAAPRRTAWRRHASA</sequence>
<organism evidence="2 3">
    <name type="scientific">Streptomyces coeruleofuscus</name>
    <dbReference type="NCBI Taxonomy" id="66879"/>
    <lineage>
        <taxon>Bacteria</taxon>
        <taxon>Bacillati</taxon>
        <taxon>Actinomycetota</taxon>
        <taxon>Actinomycetes</taxon>
        <taxon>Kitasatosporales</taxon>
        <taxon>Streptomycetaceae</taxon>
        <taxon>Streptomyces</taxon>
    </lineage>
</organism>
<feature type="transmembrane region" description="Helical" evidence="1">
    <location>
        <begin position="33"/>
        <end position="51"/>
    </location>
</feature>
<dbReference type="Proteomes" id="UP001499986">
    <property type="component" value="Unassembled WGS sequence"/>
</dbReference>
<keyword evidence="3" id="KW-1185">Reference proteome</keyword>
<feature type="transmembrane region" description="Helical" evidence="1">
    <location>
        <begin position="57"/>
        <end position="81"/>
    </location>
</feature>
<gene>
    <name evidence="2" type="ORF">GCM10010255_63260</name>
</gene>
<keyword evidence="1" id="KW-0812">Transmembrane</keyword>
<proteinExistence type="predicted"/>
<comment type="caution">
    <text evidence="2">The sequence shown here is derived from an EMBL/GenBank/DDBJ whole genome shotgun (WGS) entry which is preliminary data.</text>
</comment>
<protein>
    <recommendedName>
        <fullName evidence="4">DUF3040 domain-containing protein</fullName>
    </recommendedName>
</protein>
<accession>A0ABP5VZW8</accession>